<dbReference type="OrthoDB" id="9887460at2"/>
<evidence type="ECO:0000259" key="1">
    <source>
        <dbReference type="Pfam" id="PF06568"/>
    </source>
</evidence>
<gene>
    <name evidence="2" type="ORF">BWR60_23090</name>
</gene>
<comment type="caution">
    <text evidence="2">The sequence shown here is derived from an EMBL/GenBank/DDBJ whole genome shotgun (WGS) entry which is preliminary data.</text>
</comment>
<protein>
    <recommendedName>
        <fullName evidence="1">YjiS-like domain-containing protein</fullName>
    </recommendedName>
</protein>
<dbReference type="Pfam" id="PF06568">
    <property type="entry name" value="YjiS-like"/>
    <property type="match status" value="1"/>
</dbReference>
<dbReference type="Proteomes" id="UP000196655">
    <property type="component" value="Unassembled WGS sequence"/>
</dbReference>
<proteinExistence type="predicted"/>
<dbReference type="AlphaFoldDB" id="A0A211ZI60"/>
<sequence length="100" mass="11238">MIRIGYTNFPYPLRKRNLGPFPPGPCPMTCPLLSEMLHWFAAAPQSRRRQVEILRGLDDRRLADLGISRGEALRGHPDPGRADALTERPNRPCLTAIPLP</sequence>
<accession>A0A211ZI60</accession>
<evidence type="ECO:0000313" key="3">
    <source>
        <dbReference type="Proteomes" id="UP000196655"/>
    </source>
</evidence>
<keyword evidence="3" id="KW-1185">Reference proteome</keyword>
<dbReference type="EMBL" id="NHON01000050">
    <property type="protein sequence ID" value="OWJ64777.1"/>
    <property type="molecule type" value="Genomic_DNA"/>
</dbReference>
<reference evidence="3" key="1">
    <citation type="submission" date="2017-05" db="EMBL/GenBank/DDBJ databases">
        <authorList>
            <person name="Macchi M."/>
            <person name="Festa S."/>
            <person name="Coppotelli B.M."/>
            <person name="Morelli I.S."/>
        </authorList>
    </citation>
    <scope>NUCLEOTIDE SEQUENCE [LARGE SCALE GENOMIC DNA]</scope>
    <source>
        <strain evidence="3">I</strain>
    </source>
</reference>
<feature type="domain" description="YjiS-like" evidence="1">
    <location>
        <begin position="46"/>
        <end position="72"/>
    </location>
</feature>
<organism evidence="2 3">
    <name type="scientific">Inquilinus limosus</name>
    <dbReference type="NCBI Taxonomy" id="171674"/>
    <lineage>
        <taxon>Bacteria</taxon>
        <taxon>Pseudomonadati</taxon>
        <taxon>Pseudomonadota</taxon>
        <taxon>Alphaproteobacteria</taxon>
        <taxon>Rhodospirillales</taxon>
        <taxon>Rhodospirillaceae</taxon>
        <taxon>Inquilinus</taxon>
    </lineage>
</organism>
<dbReference type="InterPro" id="IPR009506">
    <property type="entry name" value="YjiS-like"/>
</dbReference>
<evidence type="ECO:0000313" key="2">
    <source>
        <dbReference type="EMBL" id="OWJ64777.1"/>
    </source>
</evidence>
<name>A0A211ZI60_9PROT</name>